<accession>W6ML13</accession>
<dbReference type="OrthoDB" id="405996at2759"/>
<dbReference type="GO" id="GO:0061909">
    <property type="term" value="P:autophagosome-lysosome fusion"/>
    <property type="evidence" value="ECO:0007669"/>
    <property type="project" value="EnsemblFungi"/>
</dbReference>
<dbReference type="GO" id="GO:0072517">
    <property type="term" value="C:host cell viral assembly compartment"/>
    <property type="evidence" value="ECO:0007669"/>
    <property type="project" value="EnsemblFungi"/>
</dbReference>
<dbReference type="GO" id="GO:0043812">
    <property type="term" value="F:phosphatidylinositol-4-phosphate phosphatase activity"/>
    <property type="evidence" value="ECO:0007669"/>
    <property type="project" value="EnsemblFungi"/>
</dbReference>
<evidence type="ECO:0000313" key="3">
    <source>
        <dbReference type="Proteomes" id="UP000019384"/>
    </source>
</evidence>
<dbReference type="Pfam" id="PF02383">
    <property type="entry name" value="Syja_N"/>
    <property type="match status" value="1"/>
</dbReference>
<dbReference type="GO" id="GO:0000139">
    <property type="term" value="C:Golgi membrane"/>
    <property type="evidence" value="ECO:0007669"/>
    <property type="project" value="EnsemblFungi"/>
</dbReference>
<dbReference type="InterPro" id="IPR002013">
    <property type="entry name" value="SAC_dom"/>
</dbReference>
<feature type="domain" description="SAC" evidence="1">
    <location>
        <begin position="117"/>
        <end position="450"/>
    </location>
</feature>
<dbReference type="PROSITE" id="PS50275">
    <property type="entry name" value="SAC"/>
    <property type="match status" value="1"/>
</dbReference>
<dbReference type="HOGENOM" id="CLU_003016_7_4_1"/>
<dbReference type="GeneID" id="34520505"/>
<sequence>MVSPFPLALAETLDGYVVKSSSPNSNDPGLLISGSGCSLVDNENINPTSPFTTISGVIGIIRLRSNSYVITADGAMEVGNFLGHKFYKVSTHSILPLGNHLQRYAVVDDETKYLELLKNHLNEATLYFSYTYDLTNSLQRQAMHGEYSWRNADPSFFWNHFVLSDLMALAKDKPAADMFVLPLIYGYVNIVKTSVSMKSIGFGLITRRSRFRAGTRYFRRGIDESGNAANFNETEQVLSVSHADGQDVFSYLQTRGSVPVYWAEINNLKYKPHLFIGPSSLSATKDHFSHQVEKYGTNYLVNLVNQKGYEKPVKSAYENAVNSLGDPRVKYVYFDFHHECRKMKWYRVRLLLDHLREMGLSPTDYFHETVGEKVGVSKTQTSVVRTNCMDCLDRTNVVQSTLGRWVLQSQLESVGVLVPGQSWEKDVSFNLLFQNLWADNADYVSKSYSGTGALKTDFTRTGNRTKKGAFNDFINSVTRYLKNNYKDGPRQDGYDLFLGNFLPFESVSSPFADQRPALIQAMPFGLFASVAVLVTTIIYPRGSLFELKNFSFLCVCLALVTQSLNYILKNGYQFVNWPKLCKLDFLEKKEVLKDGKFRGIQFVRNGIFASDSDVAKKE</sequence>
<dbReference type="PANTHER" id="PTHR45662">
    <property type="entry name" value="PHOSPHATIDYLINOSITIDE PHOSPHATASE SAC1"/>
    <property type="match status" value="1"/>
</dbReference>
<organism evidence="2 3">
    <name type="scientific">Kuraishia capsulata CBS 1993</name>
    <dbReference type="NCBI Taxonomy" id="1382522"/>
    <lineage>
        <taxon>Eukaryota</taxon>
        <taxon>Fungi</taxon>
        <taxon>Dikarya</taxon>
        <taxon>Ascomycota</taxon>
        <taxon>Saccharomycotina</taxon>
        <taxon>Pichiomycetes</taxon>
        <taxon>Pichiales</taxon>
        <taxon>Pichiaceae</taxon>
        <taxon>Kuraishia</taxon>
    </lineage>
</organism>
<dbReference type="GO" id="GO:0046856">
    <property type="term" value="P:phosphatidylinositol dephosphorylation"/>
    <property type="evidence" value="ECO:0007669"/>
    <property type="project" value="EnsemblFungi"/>
</dbReference>
<evidence type="ECO:0000313" key="2">
    <source>
        <dbReference type="EMBL" id="CDK27121.1"/>
    </source>
</evidence>
<dbReference type="GO" id="GO:0052629">
    <property type="term" value="F:phosphatidylinositol-3,5-bisphosphate 3-phosphatase activity"/>
    <property type="evidence" value="ECO:0007669"/>
    <property type="project" value="EnsemblFungi"/>
</dbReference>
<dbReference type="GO" id="GO:0032541">
    <property type="term" value="C:cortical endoplasmic reticulum"/>
    <property type="evidence" value="ECO:0007669"/>
    <property type="project" value="EnsemblFungi"/>
</dbReference>
<reference evidence="2" key="1">
    <citation type="submission" date="2013-12" db="EMBL/GenBank/DDBJ databases">
        <authorList>
            <person name="Genoscope - CEA"/>
        </authorList>
    </citation>
    <scope>NUCLEOTIDE SEQUENCE</scope>
    <source>
        <strain evidence="2">CBS 1993</strain>
    </source>
</reference>
<name>W6ML13_9ASCO</name>
<protein>
    <recommendedName>
        <fullName evidence="1">SAC domain-containing protein</fullName>
    </recommendedName>
</protein>
<dbReference type="GO" id="GO:0005789">
    <property type="term" value="C:endoplasmic reticulum membrane"/>
    <property type="evidence" value="ECO:0007669"/>
    <property type="project" value="EnsemblFungi"/>
</dbReference>
<dbReference type="RefSeq" id="XP_022459117.1">
    <property type="nucleotide sequence ID" value="XM_022603409.1"/>
</dbReference>
<dbReference type="EMBL" id="HG793127">
    <property type="protein sequence ID" value="CDK27121.1"/>
    <property type="molecule type" value="Genomic_DNA"/>
</dbReference>
<dbReference type="AlphaFoldDB" id="W6ML13"/>
<dbReference type="STRING" id="1382522.W6ML13"/>
<keyword evidence="3" id="KW-1185">Reference proteome</keyword>
<proteinExistence type="predicted"/>
<dbReference type="Proteomes" id="UP000019384">
    <property type="component" value="Unassembled WGS sequence"/>
</dbReference>
<dbReference type="GO" id="GO:0005797">
    <property type="term" value="C:Golgi medial cisterna"/>
    <property type="evidence" value="ECO:0007669"/>
    <property type="project" value="EnsemblFungi"/>
</dbReference>
<evidence type="ECO:0000259" key="1">
    <source>
        <dbReference type="PROSITE" id="PS50275"/>
    </source>
</evidence>
<gene>
    <name evidence="2" type="ORF">KUCA_T00003098001</name>
</gene>
<reference evidence="2" key="2">
    <citation type="submission" date="2014-02" db="EMBL/GenBank/DDBJ databases">
        <title>Complete DNA sequence of /Kuraishia capsulata/ illustrates novel genomic features among budding yeasts (/Saccharomycotina/).</title>
        <authorList>
            <person name="Morales L."/>
            <person name="Noel B."/>
            <person name="Porcel B."/>
            <person name="Marcet-Houben M."/>
            <person name="Hullo M-F."/>
            <person name="Sacerdot C."/>
            <person name="Tekaia F."/>
            <person name="Leh-Louis V."/>
            <person name="Despons L."/>
            <person name="Khanna V."/>
            <person name="Aury J-M."/>
            <person name="Barbe V."/>
            <person name="Couloux A."/>
            <person name="Labadie K."/>
            <person name="Pelletier E."/>
            <person name="Souciet J-L."/>
            <person name="Boekhout T."/>
            <person name="Gabaldon T."/>
            <person name="Wincker P."/>
            <person name="Dujon B."/>
        </authorList>
    </citation>
    <scope>NUCLEOTIDE SEQUENCE</scope>
    <source>
        <strain evidence="2">CBS 1993</strain>
    </source>
</reference>
<dbReference type="GO" id="GO:0017059">
    <property type="term" value="C:serine palmitoyltransferase complex"/>
    <property type="evidence" value="ECO:0007669"/>
    <property type="project" value="EnsemblFungi"/>
</dbReference>
<dbReference type="GO" id="GO:0004438">
    <property type="term" value="F:phosphatidylinositol-3-phosphate phosphatase activity"/>
    <property type="evidence" value="ECO:0007669"/>
    <property type="project" value="EnsemblFungi"/>
</dbReference>
<dbReference type="PANTHER" id="PTHR45662:SF2">
    <property type="entry name" value="PHOSPHATIDYLINOSITOL-3-PHOSPHATASE SAC1"/>
    <property type="match status" value="1"/>
</dbReference>